<sequence>MMITGIPSHKKRAKPNHPDLINLVFSWSLDDICNESLYKSQLERIPQSFQSVQHYLGSFVSPLLEEIQAELSSSMEAISNAPFAKVLKYKPYETRTYDVTVDYWRNISSHQSKVPYGALPGDIFVFTEAKPETIDDLKRSGRTLTLGCVRKRTGDDDIAATHFKVEVPNDSRVKDGMHKFSYVVFLINITTSKRIWSALHLLTNQEVMEKILYTNTTVDETCNLCSEERNQIWEDKLCLSSKLNESQYKAVVSSICKIQCNHRSFVELIWGPPGTGKTRTLGMLLWALLGLKCRTLTCAPTNIAITEVASRVVEVVRKSFDTGARKDALFCSLGDILLCGNKARLKVSSDVQDVYLDYRVENLAECFGSPITGWKYCFTSMIEFLEGCVSQYQIFCDNQLSSEKCNNGSNDRKVEQKSFLQFVRDQFRHAALALRRCVSTICTHVPISCIKEHNFQRMVSLIALLDSFETLLNRDNKVCEELNEVFSKPELVDASQSDRDKFTVPFMRSECLCALKTLQRSLDELDFPTGTNKDSVEEFCFQNASLILCTSSSSHKLHSVSMEPLRLLVIDEAAQMKECESIIPLQLPGIRHVILIGDECQLPAMVRSKVSEEAGFGRSLFERLTLMGHSKHLLNIQYRMHPSICSFPNSKFYQSQIMDAPNVKSYRKCYLPGPMFGPFSFINISCGKEVRDAQGSWMNMVEVTVVLKILQLLHKACKASKQKVSVGVVTPYSAQIAELNQKIGKKYENHDSFTVKVKTIDGFQGGEEDVIIISTVRCDRSIEFISSPQRTNVALTRARHCLWILGNERALSRSKSVWEELICDAKARKCYFSVDENKDIKKVILEVMKELDQLDDLLNGDSMLFKNEKWKVLFSDNFRKSFAKLKSLGMKKLVLHYLSKLSTGWRPKWNHAGINCESSSQILKKFYIMGHYIVCSNDIDMVKESWCQILKVWDVLPLEEIPKLDRHLDGIFRMYTDDYLNRCKVKCTEGVFEVPMTWDSSSDIVKYKISHDTEAGNASNVIASEESYIENTKVGDSLSLMKFYSLSSGMVSHMLSGYDGKEMGLPFELTSQQKEIILFNRSTFILGRSGTGKTSVLTTKLIQNEQLYYIASEGFHGTKSDLSTDVSGRSGVSESDRETKGAVLHQIFVTVSPKLCYAVKQDVSQLKSFICRGKSSAESSSTRVDDIDDTTQFTNIPDSFVDLPLEPLKSPAESSSIRVDDIDDTTQFTNIPDSFVDLPSESYPLVITFHKFLMMLNGTVGTSYFERFPEVRKLCHGKTGNSRSVALETFIRTKEVNYEKFVWSYWPHFNTYLTKKLDPSTVFTEIMSIIKGGLQAGKAHDGKLSRQDYVLLSEGRGSLIGEQTREIVYDIFLEYEKKKVVSGEFDLADLVVDLHCRLRNERYGGHSMDFVYIDEVQDLSMSQIALFKYICRNVDDGFVFSGDTAQTIARGIDFRFEDIRCLFYEEFVMGLKSDEIQVRKEKGHISDIFNLSQNFRTHAGVLKLAQSVIDLVYHFFPCSIDFLRPETSFVNGDAPILLESKNNETAIMTIFGNTANKVVGFGAEQVILVRDDCARKEIFDYVGTHALVLTVMECKGLEFQDVLLYNFFSSSPLRNQWRIIYGYMKEQNLLDSTSRTSFPSFNLEKHSILCSELKQLYVAITRTRQRLWICENVEEFSEPMFDYWKKLRIVEEKLLDDSLAREMQIESSQEEWKSRGIKFFLEHNFKNAITCFERAGDTHWERYTKASQLRVAADQMRGRNTEMSDNNLRQAADIYESIGKHELAAQCFFELNEYERAGEIYLEKCGESKLESAGECFSLARCYNIAAEVYARANLHLKCLSACSNGKLFDKGLKYIESWKQDAATSAVKELGTNGQEFLQGAALHYYKLQDVKSMLRFVRSFQSMESIRIFLEKESLLDELLMLEVEMGNFLEAADIAKRKRDSLLEVDLVEKAGLFREASMLILWYVFGDSLHTKGKEIQPLMQSMEKDKLLTRAKSIAKNHSDQFHEFVCMETDILSRGKANNNGELLEMGLQFIQYWKLNAPEDVGRVKRSYEMKITEQNMLERCAHHYHDQKDYQSMMKYVETFHSIESIRDFLRSLNCLNELLLLEARRGNFVEAANIAEQKGELLLKANLLEKAGQYDEASNIILWVVFARSLWVSQSKGWPLKQFRKKEELLTRAKSYARNHSDLFYEFVSAEVNILSNKESSLSKLSEYWLSSHRHESLRAEILSVRKILDAHLNSDTSKYEWSNEMVTDMRKHSEDMISQNRISAETLVYFWNVWKQMIVIVIDHYLQRIGQEEVCEYSNYEEFCLNYMGVRKHDCNQGTIYLLLEPDANWIREIDDRSLERNGNMVHIGARQFVFAALRYWSSEIFSVGVKLLETLKAIHENTVKNFFFMFHQSVLVCIFEVAKFLKEYKFHHRENNKAFVQDYLTPFIQSFIGHVFPHDWRKSFTENSIVLRGTNLSMNLINEAILANISSNGELVTYGQMGRVVMTILGSGKLNKELYGKVLSCFCENSQWMTFIEQLIENIVSDVALIEVSLVHKFHEALEDTYFANWRSEKDYISPTCFFYLLERLLFMVSYFRGCYLFTSKASLNEWLKNPNGSLVNDIKSSSLDLGEDIHNFIANLVQEMLLSKSATMEWIMSTENTSEDYYPFFVLRLIVLLCLVCVNFGKHFDKLFDLLDRSDISSQLPRPFCDAIRRRECYFVDALADALKKIGNPLVVVGVGDNFSIFPCSDAVFVNLKVNKCREDILRELFSDEQKTMVGEKDFIYPFSNGNYGLFWEMFDASNSENEKNRNAMSLVSTAPKIKVEVEKKFQLLSAAVDFFRHNINEDGQNLWAEANTMLDELRHLSFALDRSKQEIKDDISTIIELVMRLQLRGPRLDYFLNRCKMIGNKGIKAGKIK</sequence>
<reference evidence="1 2" key="1">
    <citation type="journal article" date="2022" name="Plant J.">
        <title>Chromosome-level genome of Camellia lanceoleosa provides a valuable resource for understanding genome evolution and self-incompatibility.</title>
        <authorList>
            <person name="Gong W."/>
            <person name="Xiao S."/>
            <person name="Wang L."/>
            <person name="Liao Z."/>
            <person name="Chang Y."/>
            <person name="Mo W."/>
            <person name="Hu G."/>
            <person name="Li W."/>
            <person name="Zhao G."/>
            <person name="Zhu H."/>
            <person name="Hu X."/>
            <person name="Ji K."/>
            <person name="Xiang X."/>
            <person name="Song Q."/>
            <person name="Yuan D."/>
            <person name="Jin S."/>
            <person name="Zhang L."/>
        </authorList>
    </citation>
    <scope>NUCLEOTIDE SEQUENCE [LARGE SCALE GENOMIC DNA]</scope>
    <source>
        <strain evidence="1">SQ_2022a</strain>
    </source>
</reference>
<dbReference type="EMBL" id="CM045760">
    <property type="protein sequence ID" value="KAI8025130.1"/>
    <property type="molecule type" value="Genomic_DNA"/>
</dbReference>
<comment type="caution">
    <text evidence="1">The sequence shown here is derived from an EMBL/GenBank/DDBJ whole genome shotgun (WGS) entry which is preliminary data.</text>
</comment>
<evidence type="ECO:0000313" key="1">
    <source>
        <dbReference type="EMBL" id="KAI8025130.1"/>
    </source>
</evidence>
<keyword evidence="2" id="KW-1185">Reference proteome</keyword>
<evidence type="ECO:0000313" key="2">
    <source>
        <dbReference type="Proteomes" id="UP001060215"/>
    </source>
</evidence>
<accession>A0ACC0II32</accession>
<name>A0ACC0II32_9ERIC</name>
<dbReference type="Proteomes" id="UP001060215">
    <property type="component" value="Chromosome 3"/>
</dbReference>
<organism evidence="1 2">
    <name type="scientific">Camellia lanceoleosa</name>
    <dbReference type="NCBI Taxonomy" id="1840588"/>
    <lineage>
        <taxon>Eukaryota</taxon>
        <taxon>Viridiplantae</taxon>
        <taxon>Streptophyta</taxon>
        <taxon>Embryophyta</taxon>
        <taxon>Tracheophyta</taxon>
        <taxon>Spermatophyta</taxon>
        <taxon>Magnoliopsida</taxon>
        <taxon>eudicotyledons</taxon>
        <taxon>Gunneridae</taxon>
        <taxon>Pentapetalae</taxon>
        <taxon>asterids</taxon>
        <taxon>Ericales</taxon>
        <taxon>Theaceae</taxon>
        <taxon>Camellia</taxon>
    </lineage>
</organism>
<protein>
    <submittedName>
        <fullName evidence="1">TPR and ankyrin repeat-containing protein 1</fullName>
    </submittedName>
</protein>
<proteinExistence type="predicted"/>
<gene>
    <name evidence="1" type="ORF">LOK49_LG02G02039</name>
</gene>